<keyword evidence="3" id="KW-0238">DNA-binding</keyword>
<dbReference type="EMBL" id="QFQD01000014">
    <property type="protein sequence ID" value="PZQ84057.1"/>
    <property type="molecule type" value="Genomic_DNA"/>
</dbReference>
<dbReference type="Gene3D" id="1.10.10.10">
    <property type="entry name" value="Winged helix-like DNA-binding domain superfamily/Winged helix DNA-binding domain"/>
    <property type="match status" value="1"/>
</dbReference>
<dbReference type="Pfam" id="PF00126">
    <property type="entry name" value="HTH_1"/>
    <property type="match status" value="1"/>
</dbReference>
<dbReference type="GO" id="GO:0043565">
    <property type="term" value="F:sequence-specific DNA binding"/>
    <property type="evidence" value="ECO:0007669"/>
    <property type="project" value="TreeGrafter"/>
</dbReference>
<accession>A0A2W5SML2</accession>
<dbReference type="Gene3D" id="3.40.190.10">
    <property type="entry name" value="Periplasmic binding protein-like II"/>
    <property type="match status" value="2"/>
</dbReference>
<dbReference type="Pfam" id="PF03466">
    <property type="entry name" value="LysR_substrate"/>
    <property type="match status" value="1"/>
</dbReference>
<proteinExistence type="inferred from homology"/>
<dbReference type="InterPro" id="IPR036388">
    <property type="entry name" value="WH-like_DNA-bd_sf"/>
</dbReference>
<dbReference type="SUPFAM" id="SSF46785">
    <property type="entry name" value="Winged helix' DNA-binding domain"/>
    <property type="match status" value="1"/>
</dbReference>
<evidence type="ECO:0000256" key="2">
    <source>
        <dbReference type="ARBA" id="ARBA00023015"/>
    </source>
</evidence>
<evidence type="ECO:0000313" key="6">
    <source>
        <dbReference type="EMBL" id="PZQ84057.1"/>
    </source>
</evidence>
<dbReference type="PROSITE" id="PS50931">
    <property type="entry name" value="HTH_LYSR"/>
    <property type="match status" value="1"/>
</dbReference>
<organism evidence="6 7">
    <name type="scientific">Ancylobacter novellus</name>
    <name type="common">Thiobacillus novellus</name>
    <dbReference type="NCBI Taxonomy" id="921"/>
    <lineage>
        <taxon>Bacteria</taxon>
        <taxon>Pseudomonadati</taxon>
        <taxon>Pseudomonadota</taxon>
        <taxon>Alphaproteobacteria</taxon>
        <taxon>Hyphomicrobiales</taxon>
        <taxon>Xanthobacteraceae</taxon>
        <taxon>Ancylobacter</taxon>
    </lineage>
</organism>
<evidence type="ECO:0000259" key="5">
    <source>
        <dbReference type="PROSITE" id="PS50931"/>
    </source>
</evidence>
<dbReference type="Proteomes" id="UP000248887">
    <property type="component" value="Unassembled WGS sequence"/>
</dbReference>
<dbReference type="PANTHER" id="PTHR30537">
    <property type="entry name" value="HTH-TYPE TRANSCRIPTIONAL REGULATOR"/>
    <property type="match status" value="1"/>
</dbReference>
<dbReference type="InterPro" id="IPR058163">
    <property type="entry name" value="LysR-type_TF_proteobact-type"/>
</dbReference>
<dbReference type="InterPro" id="IPR036390">
    <property type="entry name" value="WH_DNA-bd_sf"/>
</dbReference>
<evidence type="ECO:0000256" key="4">
    <source>
        <dbReference type="ARBA" id="ARBA00023163"/>
    </source>
</evidence>
<keyword evidence="4" id="KW-0804">Transcription</keyword>
<dbReference type="InterPro" id="IPR005119">
    <property type="entry name" value="LysR_subst-bd"/>
</dbReference>
<gene>
    <name evidence="6" type="ORF">DI549_06275</name>
</gene>
<feature type="domain" description="HTH lysR-type" evidence="5">
    <location>
        <begin position="7"/>
        <end position="64"/>
    </location>
</feature>
<dbReference type="PRINTS" id="PR00039">
    <property type="entry name" value="HTHLYSR"/>
</dbReference>
<comment type="similarity">
    <text evidence="1">Belongs to the LysR transcriptional regulatory family.</text>
</comment>
<evidence type="ECO:0000256" key="1">
    <source>
        <dbReference type="ARBA" id="ARBA00009437"/>
    </source>
</evidence>
<dbReference type="AlphaFoldDB" id="A0A2W5SML2"/>
<dbReference type="InterPro" id="IPR000847">
    <property type="entry name" value="LysR_HTH_N"/>
</dbReference>
<dbReference type="SUPFAM" id="SSF53850">
    <property type="entry name" value="Periplasmic binding protein-like II"/>
    <property type="match status" value="1"/>
</dbReference>
<dbReference type="PANTHER" id="PTHR30537:SF74">
    <property type="entry name" value="HTH-TYPE TRANSCRIPTIONAL REGULATOR TRPI"/>
    <property type="match status" value="1"/>
</dbReference>
<name>A0A2W5SML2_ANCNO</name>
<reference evidence="6 7" key="1">
    <citation type="submission" date="2017-08" db="EMBL/GenBank/DDBJ databases">
        <title>Infants hospitalized years apart are colonized by the same room-sourced microbial strains.</title>
        <authorList>
            <person name="Brooks B."/>
            <person name="Olm M.R."/>
            <person name="Firek B.A."/>
            <person name="Baker R."/>
            <person name="Thomas B.C."/>
            <person name="Morowitz M.J."/>
            <person name="Banfield J.F."/>
        </authorList>
    </citation>
    <scope>NUCLEOTIDE SEQUENCE [LARGE SCALE GENOMIC DNA]</scope>
    <source>
        <strain evidence="6">S2_005_001_R2_27</strain>
    </source>
</reference>
<comment type="caution">
    <text evidence="6">The sequence shown here is derived from an EMBL/GenBank/DDBJ whole genome shotgun (WGS) entry which is preliminary data.</text>
</comment>
<dbReference type="FunFam" id="1.10.10.10:FF:000038">
    <property type="entry name" value="Glycine cleavage system transcriptional activator"/>
    <property type="match status" value="1"/>
</dbReference>
<protein>
    <submittedName>
        <fullName evidence="6">LysR family transcriptional regulator</fullName>
    </submittedName>
</protein>
<evidence type="ECO:0000313" key="7">
    <source>
        <dbReference type="Proteomes" id="UP000248887"/>
    </source>
</evidence>
<dbReference type="CDD" id="cd08432">
    <property type="entry name" value="PBP2_GcdR_TrpI_HvrB_AmpR_like"/>
    <property type="match status" value="1"/>
</dbReference>
<keyword evidence="2" id="KW-0805">Transcription regulation</keyword>
<dbReference type="GO" id="GO:0003700">
    <property type="term" value="F:DNA-binding transcription factor activity"/>
    <property type="evidence" value="ECO:0007669"/>
    <property type="project" value="InterPro"/>
</dbReference>
<sequence length="327" mass="37101">MRKRRLPPLNALKGFEAAARHLSFTRAAEELHLTQGAISRQVKELEVELGQDLFVRHTRRIELTAEGEQFYRVVEGVFDELERAALRLTRRRSDPAITISALPTIATVWLMPRLHLLVARHPEIEARIVSSIEAADLLAHDADIAIRVGRLPGRRYERNQPRIELPMVTRWDGVHADELFADRLVPVCAPTLLTGDVREAADLLAYPLIHTTTRRYAWPDWLRANGARYEGESDPHLQFGHFFMALDAARQGRGIALVPDILLAQDEGARGLCLPYSSEIASAGEYYLLIHESRLEDPRVQIFRSWILDEAVELRKHNLTSLTGRAP</sequence>
<evidence type="ECO:0000256" key="3">
    <source>
        <dbReference type="ARBA" id="ARBA00023125"/>
    </source>
</evidence>
<dbReference type="GO" id="GO:0006351">
    <property type="term" value="P:DNA-templated transcription"/>
    <property type="evidence" value="ECO:0007669"/>
    <property type="project" value="TreeGrafter"/>
</dbReference>